<dbReference type="NCBIfam" id="NF033517">
    <property type="entry name" value="transpos_IS66"/>
    <property type="match status" value="1"/>
</dbReference>
<dbReference type="AlphaFoldDB" id="A0A150PNQ6"/>
<feature type="domain" description="Transposase IS66 central" evidence="1">
    <location>
        <begin position="22"/>
        <end position="301"/>
    </location>
</feature>
<feature type="domain" description="Transposase IS66 C-terminal" evidence="2">
    <location>
        <begin position="309"/>
        <end position="345"/>
    </location>
</feature>
<name>A0A150PNQ6_SORCE</name>
<dbReference type="PANTHER" id="PTHR33678:SF1">
    <property type="entry name" value="BLL1576 PROTEIN"/>
    <property type="match status" value="1"/>
</dbReference>
<dbReference type="Pfam" id="PF03050">
    <property type="entry name" value="DDE_Tnp_IS66"/>
    <property type="match status" value="1"/>
</dbReference>
<evidence type="ECO:0008006" key="5">
    <source>
        <dbReference type="Google" id="ProtNLM"/>
    </source>
</evidence>
<dbReference type="InterPro" id="IPR039552">
    <property type="entry name" value="IS66_C"/>
</dbReference>
<dbReference type="Pfam" id="PF13817">
    <property type="entry name" value="DDE_Tnp_IS66_C"/>
    <property type="match status" value="1"/>
</dbReference>
<organism evidence="3 4">
    <name type="scientific">Sorangium cellulosum</name>
    <name type="common">Polyangium cellulosum</name>
    <dbReference type="NCBI Taxonomy" id="56"/>
    <lineage>
        <taxon>Bacteria</taxon>
        <taxon>Pseudomonadati</taxon>
        <taxon>Myxococcota</taxon>
        <taxon>Polyangia</taxon>
        <taxon>Polyangiales</taxon>
        <taxon>Polyangiaceae</taxon>
        <taxon>Sorangium</taxon>
    </lineage>
</organism>
<gene>
    <name evidence="3" type="ORF">BE04_50540</name>
</gene>
<sequence length="383" mass="43039">MAGDLLDRTIAVALTPDELIPRGLPTPDLLAHVLVGKFADKLPFNRQQGISAREGVPIARGTMCGWAEAAHKSARLVVKAMTGDAREHAHVIATDATGVLVQANDKCKRGHFWVYVADRDHVIFRYTPVHSKEEPKAFFKGFRGTVLSDASNVYDVLFGLPDSPGEANCWSHARRYFFKALDGEDRDKALIGLGFCNEPFDLERRWKKLPPAKRLELRRQRARPVIEMLERWKDELLDNPHVADGSRLRKALNYLTNQWPALCKFLDDGRVPIHNNESERQLRSLAVGRANWLFVGSDDTAPWTCTFVSLVGSCHLHGIDPGGYLRDLFRVLPVWPKHRLLELSPKHWRATRALLDEAQMALPLGPLTVPPTRPLRDAAVTPA</sequence>
<protein>
    <recommendedName>
        <fullName evidence="5">Transposase</fullName>
    </recommendedName>
</protein>
<dbReference type="Proteomes" id="UP000075604">
    <property type="component" value="Unassembled WGS sequence"/>
</dbReference>
<accession>A0A150PNQ6</accession>
<comment type="caution">
    <text evidence="3">The sequence shown here is derived from an EMBL/GenBank/DDBJ whole genome shotgun (WGS) entry which is preliminary data.</text>
</comment>
<reference evidence="3 4" key="1">
    <citation type="submission" date="2014-02" db="EMBL/GenBank/DDBJ databases">
        <title>The small core and large imbalanced accessory genome model reveals a collaborative survival strategy of Sorangium cellulosum strains in nature.</title>
        <authorList>
            <person name="Han K."/>
            <person name="Peng R."/>
            <person name="Blom J."/>
            <person name="Li Y.-Z."/>
        </authorList>
    </citation>
    <scope>NUCLEOTIDE SEQUENCE [LARGE SCALE GENOMIC DNA]</scope>
    <source>
        <strain evidence="3 4">So0157-18</strain>
    </source>
</reference>
<dbReference type="EMBL" id="JELX01001944">
    <property type="protein sequence ID" value="KYF57058.1"/>
    <property type="molecule type" value="Genomic_DNA"/>
</dbReference>
<dbReference type="InterPro" id="IPR004291">
    <property type="entry name" value="Transposase_IS66_central"/>
</dbReference>
<evidence type="ECO:0000259" key="2">
    <source>
        <dbReference type="Pfam" id="PF13817"/>
    </source>
</evidence>
<evidence type="ECO:0000313" key="4">
    <source>
        <dbReference type="Proteomes" id="UP000075604"/>
    </source>
</evidence>
<evidence type="ECO:0000259" key="1">
    <source>
        <dbReference type="Pfam" id="PF03050"/>
    </source>
</evidence>
<dbReference type="InterPro" id="IPR052344">
    <property type="entry name" value="Transposase-related"/>
</dbReference>
<proteinExistence type="predicted"/>
<dbReference type="PANTHER" id="PTHR33678">
    <property type="entry name" value="BLL1576 PROTEIN"/>
    <property type="match status" value="1"/>
</dbReference>
<evidence type="ECO:0000313" key="3">
    <source>
        <dbReference type="EMBL" id="KYF57058.1"/>
    </source>
</evidence>